<dbReference type="CDD" id="cd00075">
    <property type="entry name" value="HATPase"/>
    <property type="match status" value="1"/>
</dbReference>
<dbReference type="PROSITE" id="PS50109">
    <property type="entry name" value="HIS_KIN"/>
    <property type="match status" value="1"/>
</dbReference>
<dbReference type="Gene3D" id="3.30.565.10">
    <property type="entry name" value="Histidine kinase-like ATPase, C-terminal domain"/>
    <property type="match status" value="1"/>
</dbReference>
<comment type="catalytic activity">
    <reaction evidence="1">
        <text>ATP + protein L-histidine = ADP + protein N-phospho-L-histidine.</text>
        <dbReference type="EC" id="2.7.13.3"/>
    </reaction>
</comment>
<dbReference type="InterPro" id="IPR003661">
    <property type="entry name" value="HisK_dim/P_dom"/>
</dbReference>
<dbReference type="GO" id="GO:0004673">
    <property type="term" value="F:protein histidine kinase activity"/>
    <property type="evidence" value="ECO:0007669"/>
    <property type="project" value="UniProtKB-EC"/>
</dbReference>
<dbReference type="InterPro" id="IPR013767">
    <property type="entry name" value="PAS_fold"/>
</dbReference>
<evidence type="ECO:0000259" key="9">
    <source>
        <dbReference type="PROSITE" id="PS50109"/>
    </source>
</evidence>
<dbReference type="Pfam" id="PF02518">
    <property type="entry name" value="HATPase_c"/>
    <property type="match status" value="1"/>
</dbReference>
<dbReference type="SUPFAM" id="SSF47384">
    <property type="entry name" value="Homodimeric domain of signal transducing histidine kinase"/>
    <property type="match status" value="1"/>
</dbReference>
<keyword evidence="4" id="KW-0808">Transferase</keyword>
<dbReference type="InterPro" id="IPR050736">
    <property type="entry name" value="Sensor_HK_Regulatory"/>
</dbReference>
<dbReference type="Gene3D" id="1.10.287.130">
    <property type="match status" value="1"/>
</dbReference>
<name>A0ABD5WZZ5_9EURY</name>
<dbReference type="InterPro" id="IPR003594">
    <property type="entry name" value="HATPase_dom"/>
</dbReference>
<evidence type="ECO:0000313" key="13">
    <source>
        <dbReference type="EMBL" id="MFC7098941.1"/>
    </source>
</evidence>
<keyword evidence="3" id="KW-0597">Phosphoprotein</keyword>
<dbReference type="SMART" id="SM00388">
    <property type="entry name" value="HisKA"/>
    <property type="match status" value="1"/>
</dbReference>
<dbReference type="InterPro" id="IPR000700">
    <property type="entry name" value="PAS-assoc_C"/>
</dbReference>
<dbReference type="InterPro" id="IPR000014">
    <property type="entry name" value="PAS"/>
</dbReference>
<keyword evidence="6" id="KW-0902">Two-component regulatory system</keyword>
<proteinExistence type="predicted"/>
<dbReference type="InterPro" id="IPR036097">
    <property type="entry name" value="HisK_dim/P_sf"/>
</dbReference>
<evidence type="ECO:0000259" key="12">
    <source>
        <dbReference type="PROSITE" id="PS50113"/>
    </source>
</evidence>
<comment type="caution">
    <text evidence="7">Lacks conserved residue(s) required for the propagation of feature annotation.</text>
</comment>
<dbReference type="SUPFAM" id="SSF55874">
    <property type="entry name" value="ATPase domain of HSP90 chaperone/DNA topoisomerase II/histidine kinase"/>
    <property type="match status" value="1"/>
</dbReference>
<dbReference type="SUPFAM" id="SSF55785">
    <property type="entry name" value="PYP-like sensor domain (PAS domain)"/>
    <property type="match status" value="2"/>
</dbReference>
<protein>
    <recommendedName>
        <fullName evidence="2">histidine kinase</fullName>
        <ecNumber evidence="2">2.7.13.3</ecNumber>
    </recommendedName>
</protein>
<evidence type="ECO:0000256" key="1">
    <source>
        <dbReference type="ARBA" id="ARBA00000085"/>
    </source>
</evidence>
<dbReference type="InterPro" id="IPR001789">
    <property type="entry name" value="Sig_transdc_resp-reg_receiver"/>
</dbReference>
<feature type="domain" description="PAS" evidence="11">
    <location>
        <begin position="277"/>
        <end position="347"/>
    </location>
</feature>
<evidence type="ECO:0000256" key="8">
    <source>
        <dbReference type="SAM" id="MobiDB-lite"/>
    </source>
</evidence>
<dbReference type="CDD" id="cd00130">
    <property type="entry name" value="PAS"/>
    <property type="match status" value="2"/>
</dbReference>
<evidence type="ECO:0000256" key="4">
    <source>
        <dbReference type="ARBA" id="ARBA00022679"/>
    </source>
</evidence>
<dbReference type="Pfam" id="PF00512">
    <property type="entry name" value="HisKA"/>
    <property type="match status" value="1"/>
</dbReference>
<feature type="domain" description="PAC" evidence="12">
    <location>
        <begin position="350"/>
        <end position="407"/>
    </location>
</feature>
<keyword evidence="5" id="KW-0418">Kinase</keyword>
<dbReference type="InterPro" id="IPR013656">
    <property type="entry name" value="PAS_4"/>
</dbReference>
<dbReference type="InterPro" id="IPR004358">
    <property type="entry name" value="Sig_transdc_His_kin-like_C"/>
</dbReference>
<dbReference type="Proteomes" id="UP001596388">
    <property type="component" value="Unassembled WGS sequence"/>
</dbReference>
<dbReference type="AlphaFoldDB" id="A0ABD5WZZ5"/>
<dbReference type="PROSITE" id="PS50113">
    <property type="entry name" value="PAC"/>
    <property type="match status" value="1"/>
</dbReference>
<dbReference type="Gene3D" id="3.30.450.20">
    <property type="entry name" value="PAS domain"/>
    <property type="match status" value="2"/>
</dbReference>
<dbReference type="EC" id="2.7.13.3" evidence="2"/>
<reference evidence="13 14" key="1">
    <citation type="journal article" date="2019" name="Int. J. Syst. Evol. Microbiol.">
        <title>The Global Catalogue of Microorganisms (GCM) 10K type strain sequencing project: providing services to taxonomists for standard genome sequencing and annotation.</title>
        <authorList>
            <consortium name="The Broad Institute Genomics Platform"/>
            <consortium name="The Broad Institute Genome Sequencing Center for Infectious Disease"/>
            <person name="Wu L."/>
            <person name="Ma J."/>
        </authorList>
    </citation>
    <scope>NUCLEOTIDE SEQUENCE [LARGE SCALE GENOMIC DNA]</scope>
    <source>
        <strain evidence="13 14">DT55</strain>
    </source>
</reference>
<dbReference type="PROSITE" id="PS50112">
    <property type="entry name" value="PAS"/>
    <property type="match status" value="1"/>
</dbReference>
<comment type="caution">
    <text evidence="13">The sequence shown here is derived from an EMBL/GenBank/DDBJ whole genome shotgun (WGS) entry which is preliminary data.</text>
</comment>
<dbReference type="SMART" id="SM00387">
    <property type="entry name" value="HATPase_c"/>
    <property type="match status" value="1"/>
</dbReference>
<dbReference type="InterPro" id="IPR005467">
    <property type="entry name" value="His_kinase_dom"/>
</dbReference>
<dbReference type="CDD" id="cd00156">
    <property type="entry name" value="REC"/>
    <property type="match status" value="1"/>
</dbReference>
<gene>
    <name evidence="13" type="ORF">ACFQKD_16670</name>
</gene>
<organism evidence="13 14">
    <name type="scientific">Halobaculum marinum</name>
    <dbReference type="NCBI Taxonomy" id="3031996"/>
    <lineage>
        <taxon>Archaea</taxon>
        <taxon>Methanobacteriati</taxon>
        <taxon>Methanobacteriota</taxon>
        <taxon>Stenosarchaea group</taxon>
        <taxon>Halobacteria</taxon>
        <taxon>Halobacteriales</taxon>
        <taxon>Haloferacaceae</taxon>
        <taxon>Halobaculum</taxon>
    </lineage>
</organism>
<dbReference type="CDD" id="cd00082">
    <property type="entry name" value="HisKA"/>
    <property type="match status" value="1"/>
</dbReference>
<dbReference type="InterPro" id="IPR036890">
    <property type="entry name" value="HATPase_C_sf"/>
</dbReference>
<evidence type="ECO:0000256" key="6">
    <source>
        <dbReference type="ARBA" id="ARBA00023012"/>
    </source>
</evidence>
<evidence type="ECO:0000259" key="11">
    <source>
        <dbReference type="PROSITE" id="PS50112"/>
    </source>
</evidence>
<evidence type="ECO:0000256" key="5">
    <source>
        <dbReference type="ARBA" id="ARBA00022777"/>
    </source>
</evidence>
<dbReference type="EMBL" id="JBHTAG010000004">
    <property type="protein sequence ID" value="MFC7098941.1"/>
    <property type="molecule type" value="Genomic_DNA"/>
</dbReference>
<accession>A0ABD5WZZ5</accession>
<evidence type="ECO:0000256" key="2">
    <source>
        <dbReference type="ARBA" id="ARBA00012438"/>
    </source>
</evidence>
<dbReference type="Pfam" id="PF00989">
    <property type="entry name" value="PAS"/>
    <property type="match status" value="1"/>
</dbReference>
<dbReference type="RefSeq" id="WP_276239501.1">
    <property type="nucleotide sequence ID" value="NZ_CP119990.1"/>
</dbReference>
<dbReference type="GO" id="GO:0000160">
    <property type="term" value="P:phosphorelay signal transduction system"/>
    <property type="evidence" value="ECO:0007669"/>
    <property type="project" value="UniProtKB-KW"/>
</dbReference>
<dbReference type="InterPro" id="IPR011006">
    <property type="entry name" value="CheY-like_superfamily"/>
</dbReference>
<dbReference type="PRINTS" id="PR00344">
    <property type="entry name" value="BCTRLSENSOR"/>
</dbReference>
<evidence type="ECO:0000259" key="10">
    <source>
        <dbReference type="PROSITE" id="PS50110"/>
    </source>
</evidence>
<feature type="domain" description="Response regulatory" evidence="10">
    <location>
        <begin position="9"/>
        <end position="125"/>
    </location>
</feature>
<dbReference type="SUPFAM" id="SSF52172">
    <property type="entry name" value="CheY-like"/>
    <property type="match status" value="1"/>
</dbReference>
<dbReference type="Pfam" id="PF08448">
    <property type="entry name" value="PAS_4"/>
    <property type="match status" value="1"/>
</dbReference>
<evidence type="ECO:0000256" key="3">
    <source>
        <dbReference type="ARBA" id="ARBA00022553"/>
    </source>
</evidence>
<sequence length="633" mass="68215">MSGSPDPVALLHVDGDRSFAADVQATLATVDGGVDVERVSTVRDARAALDDGGFDCVVTAYALPDGDGVELVEVARAAGHTLPFVLFADDDCSIPTGEAVGADLAGYLPKDTSDDSVAALATATRAAVAAHRTDTDGRHLDDPEPDLANWTTRRDDRFDAAFEALPYPAAHVDIADGVNVVKSVNSAFESVFGVDRQTAAGRSINDLIVPPDGVSSARAIDDRVAAGELVEAELERVTADGPKQFLFRAQGFEGADGGGEALGVYVEITERNRRQRELERYARIIEAAGDPVYTLDAEGNFSYVNRQLGALTGYDSDDLVGEHVSTLMDPEDVRRGTDLIRELISDPERERGTVRILIKTDDGEKIQTETHIALLPRDDEAHDAFAGTVGVIRDITDRVERERRLEAQNERLDAFTGVVGHDLRNPLNVAQGHLDLARESDDPVRCADSFEAVERSLERMERLIDSLLVLAREGEPVVEPEPVRIADVAEACKPMAETMGGTLDVRASGRVLADESRVQQLVENLVRNAIEHGQEGVTVSVVDTDDGFAVMDDGPGIPEDVRENVFETGYSTTVDGTGLGLSIVARVAEDHGWELSVDECAENGTRIEVNGITRPDGRTDERQTEEQRADDAA</sequence>
<feature type="region of interest" description="Disordered" evidence="8">
    <location>
        <begin position="610"/>
        <end position="633"/>
    </location>
</feature>
<dbReference type="GeneID" id="79271673"/>
<dbReference type="SMART" id="SM00091">
    <property type="entry name" value="PAS"/>
    <property type="match status" value="2"/>
</dbReference>
<keyword evidence="14" id="KW-1185">Reference proteome</keyword>
<dbReference type="PANTHER" id="PTHR43711:SF1">
    <property type="entry name" value="HISTIDINE KINASE 1"/>
    <property type="match status" value="1"/>
</dbReference>
<dbReference type="Gene3D" id="3.40.50.2300">
    <property type="match status" value="1"/>
</dbReference>
<dbReference type="PANTHER" id="PTHR43711">
    <property type="entry name" value="TWO-COMPONENT HISTIDINE KINASE"/>
    <property type="match status" value="1"/>
</dbReference>
<feature type="compositionally biased region" description="Basic and acidic residues" evidence="8">
    <location>
        <begin position="615"/>
        <end position="633"/>
    </location>
</feature>
<dbReference type="InterPro" id="IPR035965">
    <property type="entry name" value="PAS-like_dom_sf"/>
</dbReference>
<feature type="domain" description="Histidine kinase" evidence="9">
    <location>
        <begin position="418"/>
        <end position="615"/>
    </location>
</feature>
<dbReference type="NCBIfam" id="TIGR00229">
    <property type="entry name" value="sensory_box"/>
    <property type="match status" value="2"/>
</dbReference>
<dbReference type="PROSITE" id="PS50110">
    <property type="entry name" value="RESPONSE_REGULATORY"/>
    <property type="match status" value="1"/>
</dbReference>
<evidence type="ECO:0000313" key="14">
    <source>
        <dbReference type="Proteomes" id="UP001596388"/>
    </source>
</evidence>
<evidence type="ECO:0000256" key="7">
    <source>
        <dbReference type="PROSITE-ProRule" id="PRU00169"/>
    </source>
</evidence>